<accession>A0A401Q7P5</accession>
<comment type="caution">
    <text evidence="2">The sequence shown here is derived from an EMBL/GenBank/DDBJ whole genome shotgun (WGS) entry which is preliminary data.</text>
</comment>
<feature type="compositionally biased region" description="Low complexity" evidence="1">
    <location>
        <begin position="126"/>
        <end position="135"/>
    </location>
</feature>
<feature type="region of interest" description="Disordered" evidence="1">
    <location>
        <begin position="1"/>
        <end position="147"/>
    </location>
</feature>
<feature type="compositionally biased region" description="Polar residues" evidence="1">
    <location>
        <begin position="99"/>
        <end position="116"/>
    </location>
</feature>
<proteinExistence type="predicted"/>
<evidence type="ECO:0000313" key="3">
    <source>
        <dbReference type="Proteomes" id="UP000288216"/>
    </source>
</evidence>
<protein>
    <submittedName>
        <fullName evidence="2">Uncharacterized protein</fullName>
    </submittedName>
</protein>
<organism evidence="2 3">
    <name type="scientific">Scyliorhinus torazame</name>
    <name type="common">Cloudy catshark</name>
    <name type="synonym">Catulus torazame</name>
    <dbReference type="NCBI Taxonomy" id="75743"/>
    <lineage>
        <taxon>Eukaryota</taxon>
        <taxon>Metazoa</taxon>
        <taxon>Chordata</taxon>
        <taxon>Craniata</taxon>
        <taxon>Vertebrata</taxon>
        <taxon>Chondrichthyes</taxon>
        <taxon>Elasmobranchii</taxon>
        <taxon>Galeomorphii</taxon>
        <taxon>Galeoidea</taxon>
        <taxon>Carcharhiniformes</taxon>
        <taxon>Scyliorhinidae</taxon>
        <taxon>Scyliorhinus</taxon>
    </lineage>
</organism>
<feature type="compositionally biased region" description="Polar residues" evidence="1">
    <location>
        <begin position="56"/>
        <end position="66"/>
    </location>
</feature>
<dbReference type="Proteomes" id="UP000288216">
    <property type="component" value="Unassembled WGS sequence"/>
</dbReference>
<keyword evidence="3" id="KW-1185">Reference proteome</keyword>
<feature type="compositionally biased region" description="Basic and acidic residues" evidence="1">
    <location>
        <begin position="41"/>
        <end position="54"/>
    </location>
</feature>
<feature type="compositionally biased region" description="Basic and acidic residues" evidence="1">
    <location>
        <begin position="1"/>
        <end position="17"/>
    </location>
</feature>
<dbReference type="AlphaFoldDB" id="A0A401Q7P5"/>
<sequence>GPTPKKDSEPVKPDEKKRKGIGSILDLRRQPRNEPSSSTDQRQEGVKASIDRKNSSHIVKSQLDSISSRHKASLAALEVPDIRTPGASQVLPKEDTESDTGYPSTSSRTGNENQPFPDSGDVSLRVGSSSEQVSGGEHGQQEGAESE</sequence>
<dbReference type="EMBL" id="BFAA01020142">
    <property type="protein sequence ID" value="GCB81357.1"/>
    <property type="molecule type" value="Genomic_DNA"/>
</dbReference>
<feature type="non-terminal residue" evidence="2">
    <location>
        <position position="147"/>
    </location>
</feature>
<evidence type="ECO:0000313" key="2">
    <source>
        <dbReference type="EMBL" id="GCB81357.1"/>
    </source>
</evidence>
<evidence type="ECO:0000256" key="1">
    <source>
        <dbReference type="SAM" id="MobiDB-lite"/>
    </source>
</evidence>
<feature type="non-terminal residue" evidence="2">
    <location>
        <position position="1"/>
    </location>
</feature>
<name>A0A401Q7P5_SCYTO</name>
<reference evidence="2 3" key="1">
    <citation type="journal article" date="2018" name="Nat. Ecol. Evol.">
        <title>Shark genomes provide insights into elasmobranch evolution and the origin of vertebrates.</title>
        <authorList>
            <person name="Hara Y"/>
            <person name="Yamaguchi K"/>
            <person name="Onimaru K"/>
            <person name="Kadota M"/>
            <person name="Koyanagi M"/>
            <person name="Keeley SD"/>
            <person name="Tatsumi K"/>
            <person name="Tanaka K"/>
            <person name="Motone F"/>
            <person name="Kageyama Y"/>
            <person name="Nozu R"/>
            <person name="Adachi N"/>
            <person name="Nishimura O"/>
            <person name="Nakagawa R"/>
            <person name="Tanegashima C"/>
            <person name="Kiyatake I"/>
            <person name="Matsumoto R"/>
            <person name="Murakumo K"/>
            <person name="Nishida K"/>
            <person name="Terakita A"/>
            <person name="Kuratani S"/>
            <person name="Sato K"/>
            <person name="Hyodo S Kuraku.S."/>
        </authorList>
    </citation>
    <scope>NUCLEOTIDE SEQUENCE [LARGE SCALE GENOMIC DNA]</scope>
</reference>
<gene>
    <name evidence="2" type="ORF">scyTo_0021824</name>
</gene>